<dbReference type="AlphaFoldDB" id="A0A4S5BPX9"/>
<dbReference type="SUPFAM" id="SSF55781">
    <property type="entry name" value="GAF domain-like"/>
    <property type="match status" value="1"/>
</dbReference>
<name>A0A4S5BPX9_9BURK</name>
<dbReference type="Proteomes" id="UP000306236">
    <property type="component" value="Unassembled WGS sequence"/>
</dbReference>
<dbReference type="GO" id="GO:0003677">
    <property type="term" value="F:DNA binding"/>
    <property type="evidence" value="ECO:0007669"/>
    <property type="project" value="UniProtKB-KW"/>
</dbReference>
<dbReference type="PANTHER" id="PTHR30136">
    <property type="entry name" value="HELIX-TURN-HELIX TRANSCRIPTIONAL REGULATOR, ICLR FAMILY"/>
    <property type="match status" value="1"/>
</dbReference>
<organism evidence="6 7">
    <name type="scientific">Lampropedia aestuarii</name>
    <dbReference type="NCBI Taxonomy" id="2562762"/>
    <lineage>
        <taxon>Bacteria</taxon>
        <taxon>Pseudomonadati</taxon>
        <taxon>Pseudomonadota</taxon>
        <taxon>Betaproteobacteria</taxon>
        <taxon>Burkholderiales</taxon>
        <taxon>Comamonadaceae</taxon>
        <taxon>Lampropedia</taxon>
    </lineage>
</organism>
<gene>
    <name evidence="6" type="ORF">E8K88_09790</name>
</gene>
<feature type="domain" description="HTH iclR-type" evidence="4">
    <location>
        <begin position="14"/>
        <end position="77"/>
    </location>
</feature>
<dbReference type="InterPro" id="IPR014757">
    <property type="entry name" value="Tscrpt_reg_IclR_C"/>
</dbReference>
<dbReference type="GO" id="GO:0003700">
    <property type="term" value="F:DNA-binding transcription factor activity"/>
    <property type="evidence" value="ECO:0007669"/>
    <property type="project" value="TreeGrafter"/>
</dbReference>
<keyword evidence="1" id="KW-0805">Transcription regulation</keyword>
<dbReference type="InterPro" id="IPR011991">
    <property type="entry name" value="ArsR-like_HTH"/>
</dbReference>
<dbReference type="Gene3D" id="3.30.450.40">
    <property type="match status" value="1"/>
</dbReference>
<accession>A0A4S5BPX9</accession>
<evidence type="ECO:0000256" key="3">
    <source>
        <dbReference type="ARBA" id="ARBA00023163"/>
    </source>
</evidence>
<dbReference type="Pfam" id="PF01614">
    <property type="entry name" value="IclR_C"/>
    <property type="match status" value="1"/>
</dbReference>
<dbReference type="InterPro" id="IPR005471">
    <property type="entry name" value="Tscrpt_reg_IclR_N"/>
</dbReference>
<evidence type="ECO:0000256" key="1">
    <source>
        <dbReference type="ARBA" id="ARBA00023015"/>
    </source>
</evidence>
<dbReference type="PANTHER" id="PTHR30136:SF35">
    <property type="entry name" value="HTH-TYPE TRANSCRIPTIONAL REGULATOR RV1719"/>
    <property type="match status" value="1"/>
</dbReference>
<dbReference type="CDD" id="cd00090">
    <property type="entry name" value="HTH_ARSR"/>
    <property type="match status" value="1"/>
</dbReference>
<sequence>MNAIAPLPDDKSKAPAVDGALDILEALTQSTLPLTLSEISSRVGMPPATCHRIVGTLLRRELVVRDLQRKKSYCIGARLFQMASTAYFQQPVVSMFHSIADVLKNELHEAVNLSVLAGSKALVVANVVWPFSDAYGRYVGQTSMLHEDASGKAIMSMQPAFVQKLYWDEFIHPGTSAGLSLEAWQQELAAIKRVGYALTQTEGAPGFYTLATAVLNRRGEPLAAMSVSFANNKDVRPHVTPLVQACWQLSARLG</sequence>
<protein>
    <submittedName>
        <fullName evidence="6">IclR family transcriptional regulator</fullName>
    </submittedName>
</protein>
<evidence type="ECO:0000313" key="7">
    <source>
        <dbReference type="Proteomes" id="UP000306236"/>
    </source>
</evidence>
<dbReference type="OrthoDB" id="13103at2"/>
<dbReference type="EMBL" id="SSWX01000011">
    <property type="protein sequence ID" value="THJ33213.1"/>
    <property type="molecule type" value="Genomic_DNA"/>
</dbReference>
<dbReference type="GO" id="GO:0045892">
    <property type="term" value="P:negative regulation of DNA-templated transcription"/>
    <property type="evidence" value="ECO:0007669"/>
    <property type="project" value="TreeGrafter"/>
</dbReference>
<dbReference type="InterPro" id="IPR036388">
    <property type="entry name" value="WH-like_DNA-bd_sf"/>
</dbReference>
<dbReference type="Pfam" id="PF09339">
    <property type="entry name" value="HTH_IclR"/>
    <property type="match status" value="1"/>
</dbReference>
<feature type="domain" description="IclR-ED" evidence="5">
    <location>
        <begin position="78"/>
        <end position="254"/>
    </location>
</feature>
<proteinExistence type="predicted"/>
<dbReference type="PROSITE" id="PS51078">
    <property type="entry name" value="ICLR_ED"/>
    <property type="match status" value="1"/>
</dbReference>
<reference evidence="6 7" key="1">
    <citation type="submission" date="2019-04" db="EMBL/GenBank/DDBJ databases">
        <title>Lampropedia sp YIM MLB12 draf genome.</title>
        <authorList>
            <person name="Wang Y.-X."/>
        </authorList>
    </citation>
    <scope>NUCLEOTIDE SEQUENCE [LARGE SCALE GENOMIC DNA]</scope>
    <source>
        <strain evidence="6 7">YIM MLB12</strain>
    </source>
</reference>
<dbReference type="Gene3D" id="1.10.10.10">
    <property type="entry name" value="Winged helix-like DNA-binding domain superfamily/Winged helix DNA-binding domain"/>
    <property type="match status" value="1"/>
</dbReference>
<dbReference type="InterPro" id="IPR050707">
    <property type="entry name" value="HTH_MetabolicPath_Reg"/>
</dbReference>
<evidence type="ECO:0000256" key="2">
    <source>
        <dbReference type="ARBA" id="ARBA00023125"/>
    </source>
</evidence>
<evidence type="ECO:0000259" key="5">
    <source>
        <dbReference type="PROSITE" id="PS51078"/>
    </source>
</evidence>
<keyword evidence="7" id="KW-1185">Reference proteome</keyword>
<evidence type="ECO:0000313" key="6">
    <source>
        <dbReference type="EMBL" id="THJ33213.1"/>
    </source>
</evidence>
<dbReference type="SMART" id="SM00346">
    <property type="entry name" value="HTH_ICLR"/>
    <property type="match status" value="1"/>
</dbReference>
<keyword evidence="3" id="KW-0804">Transcription</keyword>
<dbReference type="PROSITE" id="PS51077">
    <property type="entry name" value="HTH_ICLR"/>
    <property type="match status" value="1"/>
</dbReference>
<dbReference type="SUPFAM" id="SSF46785">
    <property type="entry name" value="Winged helix' DNA-binding domain"/>
    <property type="match status" value="1"/>
</dbReference>
<keyword evidence="2" id="KW-0238">DNA-binding</keyword>
<dbReference type="InterPro" id="IPR029016">
    <property type="entry name" value="GAF-like_dom_sf"/>
</dbReference>
<dbReference type="InterPro" id="IPR036390">
    <property type="entry name" value="WH_DNA-bd_sf"/>
</dbReference>
<evidence type="ECO:0000259" key="4">
    <source>
        <dbReference type="PROSITE" id="PS51077"/>
    </source>
</evidence>
<comment type="caution">
    <text evidence="6">The sequence shown here is derived from an EMBL/GenBank/DDBJ whole genome shotgun (WGS) entry which is preliminary data.</text>
</comment>
<dbReference type="RefSeq" id="WP_136406488.1">
    <property type="nucleotide sequence ID" value="NZ_JARXRQ010000018.1"/>
</dbReference>